<proteinExistence type="predicted"/>
<sequence length="195" mass="23485">MRLWTIQPYSVYQQLRRNGYFFCNPQQSENLQSSDFVTAYDWMIVKMKAKIGQPPEGVTTPLWGWYRINYENRHPDFRHQRDYDDEVCLELDIPANQVLLSDFESWHFVLNDWYKSPATDDQTWTQLDHWFDALPPSQQQQIKRQSWQSIFDITPRTGDWTKNGDTVQACFWSINANQVQKIWRLRKGQRMQILT</sequence>
<dbReference type="InterPro" id="IPR024211">
    <property type="entry name" value="DUF3841"/>
</dbReference>
<comment type="caution">
    <text evidence="1">The sequence shown here is derived from an EMBL/GenBank/DDBJ whole genome shotgun (WGS) entry which is preliminary data.</text>
</comment>
<reference evidence="1 2" key="1">
    <citation type="submission" date="2024-09" db="EMBL/GenBank/DDBJ databases">
        <authorList>
            <person name="Sun Q."/>
            <person name="Mori K."/>
        </authorList>
    </citation>
    <scope>NUCLEOTIDE SEQUENCE [LARGE SCALE GENOMIC DNA]</scope>
    <source>
        <strain evidence="1 2">TBRC 4575</strain>
    </source>
</reference>
<keyword evidence="2" id="KW-1185">Reference proteome</keyword>
<dbReference type="Proteomes" id="UP001589855">
    <property type="component" value="Unassembled WGS sequence"/>
</dbReference>
<evidence type="ECO:0000313" key="1">
    <source>
        <dbReference type="EMBL" id="MFC0423268.1"/>
    </source>
</evidence>
<name>A0ABV6K1A9_9LACO</name>
<organism evidence="1 2">
    <name type="scientific">Lactiplantibacillus plajomi</name>
    <dbReference type="NCBI Taxonomy" id="1457217"/>
    <lineage>
        <taxon>Bacteria</taxon>
        <taxon>Bacillati</taxon>
        <taxon>Bacillota</taxon>
        <taxon>Bacilli</taxon>
        <taxon>Lactobacillales</taxon>
        <taxon>Lactobacillaceae</taxon>
        <taxon>Lactiplantibacillus</taxon>
    </lineage>
</organism>
<protein>
    <submittedName>
        <fullName evidence="1">DUF3841 domain-containing protein</fullName>
    </submittedName>
</protein>
<evidence type="ECO:0000313" key="2">
    <source>
        <dbReference type="Proteomes" id="UP001589855"/>
    </source>
</evidence>
<dbReference type="Pfam" id="PF12952">
    <property type="entry name" value="DUF3841"/>
    <property type="match status" value="1"/>
</dbReference>
<accession>A0ABV6K1A9</accession>
<gene>
    <name evidence="1" type="ORF">ACFFGS_03900</name>
</gene>
<dbReference type="EMBL" id="JBHLUK010000024">
    <property type="protein sequence ID" value="MFC0423268.1"/>
    <property type="molecule type" value="Genomic_DNA"/>
</dbReference>
<dbReference type="RefSeq" id="WP_137644644.1">
    <property type="nucleotide sequence ID" value="NZ_BAABRM010000007.1"/>
</dbReference>